<comment type="catalytic activity">
    <reaction evidence="6">
        <text>2 superoxide + 2 H(+) = H2O2 + O2</text>
        <dbReference type="Rhea" id="RHEA:20696"/>
        <dbReference type="ChEBI" id="CHEBI:15378"/>
        <dbReference type="ChEBI" id="CHEBI:15379"/>
        <dbReference type="ChEBI" id="CHEBI:16240"/>
        <dbReference type="ChEBI" id="CHEBI:18421"/>
        <dbReference type="EC" id="1.15.1.1"/>
    </reaction>
</comment>
<dbReference type="GO" id="GO:0004784">
    <property type="term" value="F:superoxide dismutase activity"/>
    <property type="evidence" value="ECO:0007669"/>
    <property type="project" value="UniProtKB-EC"/>
</dbReference>
<evidence type="ECO:0000256" key="2">
    <source>
        <dbReference type="ARBA" id="ARBA00012682"/>
    </source>
</evidence>
<comment type="function">
    <text evidence="6">Destroys radicals which are normally produced within the cells and which are toxic to biological systems.</text>
</comment>
<feature type="binding site" evidence="5">
    <location>
        <position position="185"/>
    </location>
    <ligand>
        <name>Mn(2+)</name>
        <dbReference type="ChEBI" id="CHEBI:29035"/>
    </ligand>
</feature>
<feature type="domain" description="Manganese/iron superoxide dismutase C-terminal" evidence="9">
    <location>
        <begin position="109"/>
        <end position="214"/>
    </location>
</feature>
<reference evidence="10" key="1">
    <citation type="submission" date="2022-11" db="EMBL/GenBank/DDBJ databases">
        <title>Biodiversity and phylogenetic relationships of bacteria.</title>
        <authorList>
            <person name="Machado R.A.R."/>
            <person name="Bhat A."/>
            <person name="Loulou A."/>
            <person name="Kallel S."/>
        </authorList>
    </citation>
    <scope>NUCLEOTIDE SEQUENCE</scope>
    <source>
        <strain evidence="10">A-IN1</strain>
    </source>
</reference>
<feature type="binding site" evidence="5">
    <location>
        <position position="42"/>
    </location>
    <ligand>
        <name>Mn(2+)</name>
        <dbReference type="ChEBI" id="CHEBI:29035"/>
    </ligand>
</feature>
<evidence type="ECO:0000256" key="6">
    <source>
        <dbReference type="RuleBase" id="RU000414"/>
    </source>
</evidence>
<sequence>MAVLAVILGFSFSANAEFKQLPLPYSANALEPAIDVTTMEIHYGKHHKAYVDNLNAQIKNYPDLDQLSIEAVQAQISKYNTAVRNNAGGHFNHTFFWESLSPTESSGKPSTKLLKQIKKDFGSFENFQTKFNEAATGRFGSGWAWLIVQPSGKLAVSSTANQDNPLMDVTEVKGTPLLGLDVWEHAYYLKYQNRRADYTKAFWTVVNWKKVSDRYAQAIK</sequence>
<dbReference type="InterPro" id="IPR019833">
    <property type="entry name" value="Mn/Fe_SOD_BS"/>
</dbReference>
<dbReference type="PANTHER" id="PTHR43595:SF2">
    <property type="entry name" value="SMALL RIBOSOMAL SUBUNIT PROTEIN MS42"/>
    <property type="match status" value="1"/>
</dbReference>
<evidence type="ECO:0000256" key="1">
    <source>
        <dbReference type="ARBA" id="ARBA00008714"/>
    </source>
</evidence>
<keyword evidence="3 5" id="KW-0479">Metal-binding</keyword>
<dbReference type="InterPro" id="IPR036324">
    <property type="entry name" value="Mn/Fe_SOD_N_sf"/>
</dbReference>
<dbReference type="GO" id="GO:0046914">
    <property type="term" value="F:transition metal ion binding"/>
    <property type="evidence" value="ECO:0007669"/>
    <property type="project" value="UniProtKB-ARBA"/>
</dbReference>
<keyword evidence="11" id="KW-1185">Reference proteome</keyword>
<dbReference type="PANTHER" id="PTHR43595">
    <property type="entry name" value="37S RIBOSOMAL PROTEIN S26, MITOCHONDRIAL"/>
    <property type="match status" value="1"/>
</dbReference>
<dbReference type="InterPro" id="IPR001189">
    <property type="entry name" value="Mn/Fe_SOD"/>
</dbReference>
<dbReference type="Gene3D" id="3.55.40.20">
    <property type="entry name" value="Iron/manganese superoxide dismutase, C-terminal domain"/>
    <property type="match status" value="1"/>
</dbReference>
<keyword evidence="4 6" id="KW-0560">Oxidoreductase</keyword>
<dbReference type="GO" id="GO:0005737">
    <property type="term" value="C:cytoplasm"/>
    <property type="evidence" value="ECO:0007669"/>
    <property type="project" value="TreeGrafter"/>
</dbReference>
<gene>
    <name evidence="10" type="ORF">OSH00_15240</name>
</gene>
<dbReference type="Proteomes" id="UP001146019">
    <property type="component" value="Unassembled WGS sequence"/>
</dbReference>
<dbReference type="PIRSF" id="PIRSF000349">
    <property type="entry name" value="SODismutase"/>
    <property type="match status" value="1"/>
</dbReference>
<evidence type="ECO:0000313" key="10">
    <source>
        <dbReference type="EMBL" id="MCX5469083.1"/>
    </source>
</evidence>
<feature type="signal peptide" evidence="7">
    <location>
        <begin position="1"/>
        <end position="16"/>
    </location>
</feature>
<accession>A0A9X3DVX3</accession>
<evidence type="ECO:0000259" key="9">
    <source>
        <dbReference type="Pfam" id="PF02777"/>
    </source>
</evidence>
<dbReference type="PROSITE" id="PS00088">
    <property type="entry name" value="SOD_MN"/>
    <property type="match status" value="1"/>
</dbReference>
<feature type="chain" id="PRO_5040910156" description="Superoxide dismutase" evidence="7">
    <location>
        <begin position="17"/>
        <end position="220"/>
    </location>
</feature>
<dbReference type="InterPro" id="IPR019831">
    <property type="entry name" value="Mn/Fe_SOD_N"/>
</dbReference>
<proteinExistence type="inferred from homology"/>
<comment type="caution">
    <text evidence="10">The sequence shown here is derived from an EMBL/GenBank/DDBJ whole genome shotgun (WGS) entry which is preliminary data.</text>
</comment>
<dbReference type="EC" id="1.15.1.1" evidence="2 6"/>
<dbReference type="InterPro" id="IPR036314">
    <property type="entry name" value="SOD_C_sf"/>
</dbReference>
<dbReference type="PRINTS" id="PR01703">
    <property type="entry name" value="MNSODISMTASE"/>
</dbReference>
<feature type="domain" description="Manganese/iron superoxide dismutase N-terminal" evidence="8">
    <location>
        <begin position="20"/>
        <end position="101"/>
    </location>
</feature>
<dbReference type="Gene3D" id="1.10.287.990">
    <property type="entry name" value="Fe,Mn superoxide dismutase (SOD) domain"/>
    <property type="match status" value="1"/>
</dbReference>
<evidence type="ECO:0000259" key="8">
    <source>
        <dbReference type="Pfam" id="PF00081"/>
    </source>
</evidence>
<keyword evidence="7" id="KW-0732">Signal</keyword>
<feature type="binding site" evidence="5">
    <location>
        <position position="181"/>
    </location>
    <ligand>
        <name>Mn(2+)</name>
        <dbReference type="ChEBI" id="CHEBI:29035"/>
    </ligand>
</feature>
<evidence type="ECO:0000256" key="5">
    <source>
        <dbReference type="PIRSR" id="PIRSR000349-1"/>
    </source>
</evidence>
<protein>
    <recommendedName>
        <fullName evidence="2 6">Superoxide dismutase</fullName>
        <ecNumber evidence="2 6">1.15.1.1</ecNumber>
    </recommendedName>
</protein>
<dbReference type="EMBL" id="JAPKMY010000009">
    <property type="protein sequence ID" value="MCX5469083.1"/>
    <property type="molecule type" value="Genomic_DNA"/>
</dbReference>
<dbReference type="AlphaFoldDB" id="A0A9X3DVX3"/>
<dbReference type="SUPFAM" id="SSF54719">
    <property type="entry name" value="Fe,Mn superoxide dismutase (SOD), C-terminal domain"/>
    <property type="match status" value="1"/>
</dbReference>
<dbReference type="InterPro" id="IPR019832">
    <property type="entry name" value="Mn/Fe_SOD_C"/>
</dbReference>
<evidence type="ECO:0000256" key="3">
    <source>
        <dbReference type="ARBA" id="ARBA00022723"/>
    </source>
</evidence>
<dbReference type="Pfam" id="PF00081">
    <property type="entry name" value="Sod_Fe_N"/>
    <property type="match status" value="1"/>
</dbReference>
<dbReference type="Pfam" id="PF02777">
    <property type="entry name" value="Sod_Fe_C"/>
    <property type="match status" value="1"/>
</dbReference>
<dbReference type="SUPFAM" id="SSF46609">
    <property type="entry name" value="Fe,Mn superoxide dismutase (SOD), N-terminal domain"/>
    <property type="match status" value="1"/>
</dbReference>
<comment type="similarity">
    <text evidence="1 6">Belongs to the iron/manganese superoxide dismutase family.</text>
</comment>
<evidence type="ECO:0000256" key="4">
    <source>
        <dbReference type="ARBA" id="ARBA00023002"/>
    </source>
</evidence>
<feature type="binding site" evidence="5">
    <location>
        <position position="93"/>
    </location>
    <ligand>
        <name>Mn(2+)</name>
        <dbReference type="ChEBI" id="CHEBI:29035"/>
    </ligand>
</feature>
<evidence type="ECO:0000313" key="11">
    <source>
        <dbReference type="Proteomes" id="UP001146019"/>
    </source>
</evidence>
<evidence type="ECO:0000256" key="7">
    <source>
        <dbReference type="SAM" id="SignalP"/>
    </source>
</evidence>
<name>A0A9X3DVX3_9GAMM</name>
<dbReference type="FunFam" id="3.55.40.20:FF:000001">
    <property type="entry name" value="Superoxide dismutase"/>
    <property type="match status" value="1"/>
</dbReference>
<organism evidence="10 11">
    <name type="scientific">Acinetobacter nematophilus</name>
    <dbReference type="NCBI Taxonomy" id="2994642"/>
    <lineage>
        <taxon>Bacteria</taxon>
        <taxon>Pseudomonadati</taxon>
        <taxon>Pseudomonadota</taxon>
        <taxon>Gammaproteobacteria</taxon>
        <taxon>Moraxellales</taxon>
        <taxon>Moraxellaceae</taxon>
        <taxon>Acinetobacter</taxon>
    </lineage>
</organism>